<reference evidence="1" key="1">
    <citation type="journal article" date="2020" name="Stud. Mycol.">
        <title>101 Dothideomycetes genomes: a test case for predicting lifestyles and emergence of pathogens.</title>
        <authorList>
            <person name="Haridas S."/>
            <person name="Albert R."/>
            <person name="Binder M."/>
            <person name="Bloem J."/>
            <person name="Labutti K."/>
            <person name="Salamov A."/>
            <person name="Andreopoulos B."/>
            <person name="Baker S."/>
            <person name="Barry K."/>
            <person name="Bills G."/>
            <person name="Bluhm B."/>
            <person name="Cannon C."/>
            <person name="Castanera R."/>
            <person name="Culley D."/>
            <person name="Daum C."/>
            <person name="Ezra D."/>
            <person name="Gonzalez J."/>
            <person name="Henrissat B."/>
            <person name="Kuo A."/>
            <person name="Liang C."/>
            <person name="Lipzen A."/>
            <person name="Lutzoni F."/>
            <person name="Magnuson J."/>
            <person name="Mondo S."/>
            <person name="Nolan M."/>
            <person name="Ohm R."/>
            <person name="Pangilinan J."/>
            <person name="Park H.-J."/>
            <person name="Ramirez L."/>
            <person name="Alfaro M."/>
            <person name="Sun H."/>
            <person name="Tritt A."/>
            <person name="Yoshinaga Y."/>
            <person name="Zwiers L.-H."/>
            <person name="Turgeon B."/>
            <person name="Goodwin S."/>
            <person name="Spatafora J."/>
            <person name="Crous P."/>
            <person name="Grigoriev I."/>
        </authorList>
    </citation>
    <scope>NUCLEOTIDE SEQUENCE</scope>
    <source>
        <strain evidence="1">CBS 260.36</strain>
    </source>
</reference>
<dbReference type="InterPro" id="IPR053143">
    <property type="entry name" value="Arylsulfate_ST"/>
</dbReference>
<dbReference type="Pfam" id="PF14269">
    <property type="entry name" value="Arylsulfotran_2"/>
    <property type="match status" value="1"/>
</dbReference>
<dbReference type="PANTHER" id="PTHR35340">
    <property type="entry name" value="PQQ ENZYME REPEAT PROTEIN-RELATED"/>
    <property type="match status" value="1"/>
</dbReference>
<dbReference type="InterPro" id="IPR039535">
    <property type="entry name" value="ASST-like"/>
</dbReference>
<evidence type="ECO:0000313" key="2">
    <source>
        <dbReference type="Proteomes" id="UP000799439"/>
    </source>
</evidence>
<evidence type="ECO:0008006" key="3">
    <source>
        <dbReference type="Google" id="ProtNLM"/>
    </source>
</evidence>
<evidence type="ECO:0000313" key="1">
    <source>
        <dbReference type="EMBL" id="KAF2149730.1"/>
    </source>
</evidence>
<dbReference type="Proteomes" id="UP000799439">
    <property type="component" value="Unassembled WGS sequence"/>
</dbReference>
<name>A0A9P4MDB2_9PEZI</name>
<organism evidence="1 2">
    <name type="scientific">Myriangium duriaei CBS 260.36</name>
    <dbReference type="NCBI Taxonomy" id="1168546"/>
    <lineage>
        <taxon>Eukaryota</taxon>
        <taxon>Fungi</taxon>
        <taxon>Dikarya</taxon>
        <taxon>Ascomycota</taxon>
        <taxon>Pezizomycotina</taxon>
        <taxon>Dothideomycetes</taxon>
        <taxon>Dothideomycetidae</taxon>
        <taxon>Myriangiales</taxon>
        <taxon>Myriangiaceae</taxon>
        <taxon>Myriangium</taxon>
    </lineage>
</organism>
<keyword evidence="2" id="KW-1185">Reference proteome</keyword>
<dbReference type="PANTHER" id="PTHR35340:SF6">
    <property type="entry name" value="ASST-DOMAIN-CONTAINING PROTEIN"/>
    <property type="match status" value="1"/>
</dbReference>
<gene>
    <name evidence="1" type="ORF">K461DRAFT_314839</name>
</gene>
<sequence>MRLAAVVNGGHLASLAAASTPVPKLWSRNSVSLTTNASTVWPWQTYITSDVKPPYLEVNATGEDLVPGLVFYTPTAGVDEDAFISRLGPLISSDNGDLVWAGPVSGDASNLRVQTLFDQPVISFWEGTGAAASGLLAGHGYGQVQVYNTSYDLIATICPKLNLTKPPKQDSDCDADVHESYITEAGTVLVTAYNVTNADLTSVGGPQQGYVFDTLIVEIDVRTSEVLFLWSPLEHVPLSASKYPVAGAGRNTSNPYDFFHANAIYPWEGGYLINSRHTWTTYFVGRDGKIIWEINGLNGGDFGSIPQGGHFSWQHNAEIRRISPSEVRISWFANNDVQTGQTNITTGVELALTLPPNTTSPPRLISNVSDLIHPVYSFAEGSHQLLPNGDRFLGYGYQPYIKYFGAEDSTGGDLRWSARYAYPDGASSYRAFKQEWHAVPSTVPTLVVKRLNVSSTANDGFSSSYLSSRLRGYVSWNGATDVGHYNVYGGSNSSSLALIGIVSKQGFETEFYIPDSGYTAFQVGALFNGTAQNSASQDERRSQAVSIA</sequence>
<comment type="caution">
    <text evidence="1">The sequence shown here is derived from an EMBL/GenBank/DDBJ whole genome shotgun (WGS) entry which is preliminary data.</text>
</comment>
<dbReference type="EMBL" id="ML996090">
    <property type="protein sequence ID" value="KAF2149730.1"/>
    <property type="molecule type" value="Genomic_DNA"/>
</dbReference>
<dbReference type="AlphaFoldDB" id="A0A9P4MDB2"/>
<accession>A0A9P4MDB2</accession>
<proteinExistence type="predicted"/>
<protein>
    <recommendedName>
        <fullName evidence="3">Arylsulfotransferase N-terminal domain-containing protein</fullName>
    </recommendedName>
</protein>
<dbReference type="OrthoDB" id="5427350at2759"/>